<organism evidence="8 9">
    <name type="scientific">Dyella monticola</name>
    <dbReference type="NCBI Taxonomy" id="1927958"/>
    <lineage>
        <taxon>Bacteria</taxon>
        <taxon>Pseudomonadati</taxon>
        <taxon>Pseudomonadota</taxon>
        <taxon>Gammaproteobacteria</taxon>
        <taxon>Lysobacterales</taxon>
        <taxon>Rhodanobacteraceae</taxon>
        <taxon>Dyella</taxon>
    </lineage>
</organism>
<keyword evidence="5" id="KW-0812">Transmembrane</keyword>
<keyword evidence="9" id="KW-1185">Reference proteome</keyword>
<dbReference type="AlphaFoldDB" id="A0A370X932"/>
<evidence type="ECO:0000256" key="2">
    <source>
        <dbReference type="ARBA" id="ARBA00012528"/>
    </source>
</evidence>
<keyword evidence="6" id="KW-0732">Signal</keyword>
<dbReference type="CDD" id="cd01949">
    <property type="entry name" value="GGDEF"/>
    <property type="match status" value="1"/>
</dbReference>
<dbReference type="PANTHER" id="PTHR45138">
    <property type="entry name" value="REGULATORY COMPONENTS OF SENSORY TRANSDUCTION SYSTEM"/>
    <property type="match status" value="1"/>
</dbReference>
<dbReference type="InterPro" id="IPR011990">
    <property type="entry name" value="TPR-like_helical_dom_sf"/>
</dbReference>
<name>A0A370X932_9GAMM</name>
<dbReference type="InterPro" id="IPR043128">
    <property type="entry name" value="Rev_trsase/Diguanyl_cyclase"/>
</dbReference>
<dbReference type="PROSITE" id="PS50887">
    <property type="entry name" value="GGDEF"/>
    <property type="match status" value="1"/>
</dbReference>
<feature type="chain" id="PRO_5016721097" description="diguanylate cyclase" evidence="6">
    <location>
        <begin position="29"/>
        <end position="613"/>
    </location>
</feature>
<protein>
    <recommendedName>
        <fullName evidence="2">diguanylate cyclase</fullName>
        <ecNumber evidence="2">2.7.7.65</ecNumber>
    </recommendedName>
</protein>
<proteinExistence type="predicted"/>
<dbReference type="PANTHER" id="PTHR45138:SF9">
    <property type="entry name" value="DIGUANYLATE CYCLASE DGCM-RELATED"/>
    <property type="match status" value="1"/>
</dbReference>
<keyword evidence="5" id="KW-0472">Membrane</keyword>
<comment type="caution">
    <text evidence="8">The sequence shown here is derived from an EMBL/GenBank/DDBJ whole genome shotgun (WGS) entry which is preliminary data.</text>
</comment>
<evidence type="ECO:0000313" key="9">
    <source>
        <dbReference type="Proteomes" id="UP000254258"/>
    </source>
</evidence>
<evidence type="ECO:0000256" key="3">
    <source>
        <dbReference type="ARBA" id="ARBA00034247"/>
    </source>
</evidence>
<comment type="catalytic activity">
    <reaction evidence="3">
        <text>2 GTP = 3',3'-c-di-GMP + 2 diphosphate</text>
        <dbReference type="Rhea" id="RHEA:24898"/>
        <dbReference type="ChEBI" id="CHEBI:33019"/>
        <dbReference type="ChEBI" id="CHEBI:37565"/>
        <dbReference type="ChEBI" id="CHEBI:58805"/>
        <dbReference type="EC" id="2.7.7.65"/>
    </reaction>
</comment>
<dbReference type="EC" id="2.7.7.65" evidence="2"/>
<evidence type="ECO:0000259" key="7">
    <source>
        <dbReference type="PROSITE" id="PS50887"/>
    </source>
</evidence>
<accession>A0A370X932</accession>
<evidence type="ECO:0000256" key="4">
    <source>
        <dbReference type="SAM" id="MobiDB-lite"/>
    </source>
</evidence>
<feature type="region of interest" description="Disordered" evidence="4">
    <location>
        <begin position="587"/>
        <end position="613"/>
    </location>
</feature>
<feature type="transmembrane region" description="Helical" evidence="5">
    <location>
        <begin position="394"/>
        <end position="413"/>
    </location>
</feature>
<dbReference type="GO" id="GO:0052621">
    <property type="term" value="F:diguanylate cyclase activity"/>
    <property type="evidence" value="ECO:0007669"/>
    <property type="project" value="UniProtKB-EC"/>
</dbReference>
<dbReference type="SMART" id="SM00267">
    <property type="entry name" value="GGDEF"/>
    <property type="match status" value="1"/>
</dbReference>
<feature type="signal peptide" evidence="6">
    <location>
        <begin position="1"/>
        <end position="28"/>
    </location>
</feature>
<gene>
    <name evidence="8" type="ORF">DWU98_02970</name>
</gene>
<comment type="cofactor">
    <cofactor evidence="1">
        <name>Mg(2+)</name>
        <dbReference type="ChEBI" id="CHEBI:18420"/>
    </cofactor>
</comment>
<evidence type="ECO:0000313" key="8">
    <source>
        <dbReference type="EMBL" id="RDS84929.1"/>
    </source>
</evidence>
<dbReference type="InterPro" id="IPR029787">
    <property type="entry name" value="Nucleotide_cyclase"/>
</dbReference>
<dbReference type="InterPro" id="IPR050469">
    <property type="entry name" value="Diguanylate_Cyclase"/>
</dbReference>
<keyword evidence="5" id="KW-1133">Transmembrane helix</keyword>
<dbReference type="Gene3D" id="1.25.40.10">
    <property type="entry name" value="Tetratricopeptide repeat domain"/>
    <property type="match status" value="2"/>
</dbReference>
<dbReference type="InterPro" id="IPR000160">
    <property type="entry name" value="GGDEF_dom"/>
</dbReference>
<evidence type="ECO:0000256" key="1">
    <source>
        <dbReference type="ARBA" id="ARBA00001946"/>
    </source>
</evidence>
<dbReference type="SUPFAM" id="SSF55073">
    <property type="entry name" value="Nucleotide cyclase"/>
    <property type="match status" value="1"/>
</dbReference>
<sequence>MSILGHKQPKYRAVMSLLLVMVAGVAMAATPAPASGDIPQLMARAESLKTSDNAGFAKLLETLESRTAELSETQKWHLRFMEGWQADYIGQDEKAKSLLEEVIKQSSDNNLRTRATATLINVLGAGHHYQEAFEYLDRGLDDLPQVTDKQTRFPLLGEASQLLVEAGQYDLASKYASQIVEEFPTGRYGCIGRMLKLHAELHDEQPRISNETFQSAINQCLNIGERLAADTIRRDMVFLDMQQNKLDDALSLLQENYGEVKGLGYSGLTAEYNVLLAQVYWKKNNIPFAQKYATAAVDIASKSDLTDPLLTAYQLLYEIERQYGDLRQALAYHEKYVAADKEHLDDVREKALAYQIVKQQVEAKKVELDTVNKQNQILQLQQALDHKAVETGRLYIALLLTVLASIAFWLFRLKRSQLRFMRLARRDGLTGIFNRQHFMEEAEQTLRYAAKSLRGACLILIDLDHFKNVNDTYGHIVGDTVLKRAVTTCQRYLHSCDVFGRIGGEEFGILLPECSLIQALERAEQIRAAIQDGRDDEFQHVAISASFGIASTAHYGYDFRRLLLAADGALYRAKRDGRNRVVVSMNETTPASNTHKHATGQGSALDSTPSCAE</sequence>
<dbReference type="Gene3D" id="3.30.70.270">
    <property type="match status" value="1"/>
</dbReference>
<dbReference type="EMBL" id="QRBE01000001">
    <property type="protein sequence ID" value="RDS84929.1"/>
    <property type="molecule type" value="Genomic_DNA"/>
</dbReference>
<reference evidence="8 9" key="1">
    <citation type="submission" date="2018-07" db="EMBL/GenBank/DDBJ databases">
        <title>Dyella monticola sp. nov. and Dyella psychrodurans sp. nov. isolated from monsoon evergreen broad-leaved forest soil of Dinghu Mountain, China.</title>
        <authorList>
            <person name="Gao Z."/>
            <person name="Qiu L."/>
        </authorList>
    </citation>
    <scope>NUCLEOTIDE SEQUENCE [LARGE SCALE GENOMIC DNA]</scope>
    <source>
        <strain evidence="8 9">4G-K06</strain>
    </source>
</reference>
<feature type="compositionally biased region" description="Polar residues" evidence="4">
    <location>
        <begin position="600"/>
        <end position="613"/>
    </location>
</feature>
<dbReference type="Pfam" id="PF00990">
    <property type="entry name" value="GGDEF"/>
    <property type="match status" value="1"/>
</dbReference>
<evidence type="ECO:0000256" key="6">
    <source>
        <dbReference type="SAM" id="SignalP"/>
    </source>
</evidence>
<dbReference type="Proteomes" id="UP000254258">
    <property type="component" value="Unassembled WGS sequence"/>
</dbReference>
<dbReference type="NCBIfam" id="TIGR00254">
    <property type="entry name" value="GGDEF"/>
    <property type="match status" value="1"/>
</dbReference>
<feature type="domain" description="GGDEF" evidence="7">
    <location>
        <begin position="454"/>
        <end position="586"/>
    </location>
</feature>
<dbReference type="SUPFAM" id="SSF48452">
    <property type="entry name" value="TPR-like"/>
    <property type="match status" value="2"/>
</dbReference>
<dbReference type="FunFam" id="3.30.70.270:FF:000001">
    <property type="entry name" value="Diguanylate cyclase domain protein"/>
    <property type="match status" value="1"/>
</dbReference>
<evidence type="ECO:0000256" key="5">
    <source>
        <dbReference type="SAM" id="Phobius"/>
    </source>
</evidence>